<sequence>MQLHLPLQAPSAYAMVISWALQASFCPFAKNDRENIEKGLRVPHEFAYLWHLG</sequence>
<evidence type="ECO:0000313" key="1">
    <source>
        <dbReference type="EMBL" id="SEA03079.1"/>
    </source>
</evidence>
<evidence type="ECO:0000313" key="2">
    <source>
        <dbReference type="Proteomes" id="UP000198638"/>
    </source>
</evidence>
<name>A0A1H3XUF9_9BURK</name>
<reference evidence="2" key="1">
    <citation type="submission" date="2016-10" db="EMBL/GenBank/DDBJ databases">
        <authorList>
            <person name="Varghese N."/>
            <person name="Submissions S."/>
        </authorList>
    </citation>
    <scope>NUCLEOTIDE SEQUENCE [LARGE SCALE GENOMIC DNA]</scope>
    <source>
        <strain evidence="2">LMG 24000</strain>
    </source>
</reference>
<proteinExistence type="predicted"/>
<protein>
    <submittedName>
        <fullName evidence="1">Uncharacterized protein</fullName>
    </submittedName>
</protein>
<gene>
    <name evidence="1" type="ORF">SAMN05192564_10121</name>
</gene>
<dbReference type="Proteomes" id="UP000198638">
    <property type="component" value="Unassembled WGS sequence"/>
</dbReference>
<accession>A0A1H3XUF9</accession>
<dbReference type="EMBL" id="FNRQ01000001">
    <property type="protein sequence ID" value="SEA03079.1"/>
    <property type="molecule type" value="Genomic_DNA"/>
</dbReference>
<keyword evidence="2" id="KW-1185">Reference proteome</keyword>
<organism evidence="1 2">
    <name type="scientific">Paraburkholderia sartisoli</name>
    <dbReference type="NCBI Taxonomy" id="83784"/>
    <lineage>
        <taxon>Bacteria</taxon>
        <taxon>Pseudomonadati</taxon>
        <taxon>Pseudomonadota</taxon>
        <taxon>Betaproteobacteria</taxon>
        <taxon>Burkholderiales</taxon>
        <taxon>Burkholderiaceae</taxon>
        <taxon>Paraburkholderia</taxon>
    </lineage>
</organism>
<dbReference type="STRING" id="83784.SAMN05192564_10121"/>
<dbReference type="AlphaFoldDB" id="A0A1H3XUF9"/>